<dbReference type="SUPFAM" id="SSF51182">
    <property type="entry name" value="RmlC-like cupins"/>
    <property type="match status" value="1"/>
</dbReference>
<dbReference type="InterPro" id="IPR011051">
    <property type="entry name" value="RmlC_Cupin_sf"/>
</dbReference>
<dbReference type="InterPro" id="IPR003313">
    <property type="entry name" value="AraC-bd"/>
</dbReference>
<dbReference type="Pfam" id="PF02311">
    <property type="entry name" value="AraC_binding"/>
    <property type="match status" value="1"/>
</dbReference>
<sequence length="116" mass="13472">MKLLIKKSEIKRIQEHPGSTFHEYNLPFQNVSVGVSEISGRYPHSGFDVDQEVEQVWYIEQGKGRVWLLNSFYELSEGDMVLIPKGEKYWIEGTNLKLVVVSSPPWFPKQHTHISK</sequence>
<evidence type="ECO:0000259" key="2">
    <source>
        <dbReference type="Pfam" id="PF02311"/>
    </source>
</evidence>
<accession>A0A1F7GFL1</accession>
<proteinExistence type="predicted"/>
<dbReference type="AlphaFoldDB" id="A0A1F7GFL1"/>
<keyword evidence="1" id="KW-0238">DNA-binding</keyword>
<evidence type="ECO:0000313" key="3">
    <source>
        <dbReference type="EMBL" id="OGK17700.1"/>
    </source>
</evidence>
<feature type="domain" description="AraC-type arabinose-binding/dimerisation" evidence="2">
    <location>
        <begin position="55"/>
        <end position="88"/>
    </location>
</feature>
<name>A0A1F7GFL1_9BACT</name>
<dbReference type="Proteomes" id="UP000177026">
    <property type="component" value="Unassembled WGS sequence"/>
</dbReference>
<dbReference type="EMBL" id="MFZI01000081">
    <property type="protein sequence ID" value="OGK17700.1"/>
    <property type="molecule type" value="Genomic_DNA"/>
</dbReference>
<dbReference type="GO" id="GO:0006355">
    <property type="term" value="P:regulation of DNA-templated transcription"/>
    <property type="evidence" value="ECO:0007669"/>
    <property type="project" value="InterPro"/>
</dbReference>
<comment type="caution">
    <text evidence="3">The sequence shown here is derived from an EMBL/GenBank/DDBJ whole genome shotgun (WGS) entry which is preliminary data.</text>
</comment>
<dbReference type="GO" id="GO:0003677">
    <property type="term" value="F:DNA binding"/>
    <property type="evidence" value="ECO:0007669"/>
    <property type="project" value="UniProtKB-KW"/>
</dbReference>
<gene>
    <name evidence="3" type="ORF">A2866_05965</name>
</gene>
<organism evidence="3 4">
    <name type="scientific">Candidatus Roizmanbacteria bacterium RIFCSPHIGHO2_01_FULL_39_8</name>
    <dbReference type="NCBI Taxonomy" id="1802033"/>
    <lineage>
        <taxon>Bacteria</taxon>
        <taxon>Candidatus Roizmaniibacteriota</taxon>
    </lineage>
</organism>
<dbReference type="Gene3D" id="2.60.120.10">
    <property type="entry name" value="Jelly Rolls"/>
    <property type="match status" value="1"/>
</dbReference>
<protein>
    <recommendedName>
        <fullName evidence="2">AraC-type arabinose-binding/dimerisation domain-containing protein</fullName>
    </recommendedName>
</protein>
<evidence type="ECO:0000256" key="1">
    <source>
        <dbReference type="ARBA" id="ARBA00023125"/>
    </source>
</evidence>
<evidence type="ECO:0000313" key="4">
    <source>
        <dbReference type="Proteomes" id="UP000177026"/>
    </source>
</evidence>
<reference evidence="3 4" key="1">
    <citation type="journal article" date="2016" name="Nat. Commun.">
        <title>Thousands of microbial genomes shed light on interconnected biogeochemical processes in an aquifer system.</title>
        <authorList>
            <person name="Anantharaman K."/>
            <person name="Brown C.T."/>
            <person name="Hug L.A."/>
            <person name="Sharon I."/>
            <person name="Castelle C.J."/>
            <person name="Probst A.J."/>
            <person name="Thomas B.C."/>
            <person name="Singh A."/>
            <person name="Wilkins M.J."/>
            <person name="Karaoz U."/>
            <person name="Brodie E.L."/>
            <person name="Williams K.H."/>
            <person name="Hubbard S.S."/>
            <person name="Banfield J.F."/>
        </authorList>
    </citation>
    <scope>NUCLEOTIDE SEQUENCE [LARGE SCALE GENOMIC DNA]</scope>
</reference>
<dbReference type="InterPro" id="IPR014710">
    <property type="entry name" value="RmlC-like_jellyroll"/>
</dbReference>